<dbReference type="PANTHER" id="PTHR27006:SF596">
    <property type="entry name" value="PROTEIN KINASE DOMAIN-CONTAINING PROTEIN"/>
    <property type="match status" value="1"/>
</dbReference>
<gene>
    <name evidence="3" type="ORF">CKAN_01726500</name>
</gene>
<comment type="caution">
    <text evidence="3">The sequence shown here is derived from an EMBL/GenBank/DDBJ whole genome shotgun (WGS) entry which is preliminary data.</text>
</comment>
<dbReference type="PROSITE" id="PS50011">
    <property type="entry name" value="PROTEIN_KINASE_DOM"/>
    <property type="match status" value="1"/>
</dbReference>
<evidence type="ECO:0000256" key="1">
    <source>
        <dbReference type="SAM" id="MobiDB-lite"/>
    </source>
</evidence>
<dbReference type="Gene3D" id="1.10.510.10">
    <property type="entry name" value="Transferase(Phosphotransferase) domain 1"/>
    <property type="match status" value="1"/>
</dbReference>
<keyword evidence="3" id="KW-0418">Kinase</keyword>
<dbReference type="EMBL" id="QPKB01000007">
    <property type="protein sequence ID" value="RWR88268.1"/>
    <property type="molecule type" value="Genomic_DNA"/>
</dbReference>
<dbReference type="GO" id="GO:0004672">
    <property type="term" value="F:protein kinase activity"/>
    <property type="evidence" value="ECO:0007669"/>
    <property type="project" value="InterPro"/>
</dbReference>
<keyword evidence="4" id="KW-1185">Reference proteome</keyword>
<protein>
    <submittedName>
        <fullName evidence="3">Putative receptor-like protein kinase</fullName>
    </submittedName>
</protein>
<dbReference type="FunFam" id="1.10.510.10:FF:001722">
    <property type="entry name" value="G-type lectin S-receptor-like serine/threonine-protein kinase B120"/>
    <property type="match status" value="1"/>
</dbReference>
<dbReference type="GO" id="GO:0005524">
    <property type="term" value="F:ATP binding"/>
    <property type="evidence" value="ECO:0007669"/>
    <property type="project" value="InterPro"/>
</dbReference>
<evidence type="ECO:0000313" key="4">
    <source>
        <dbReference type="Proteomes" id="UP000283530"/>
    </source>
</evidence>
<dbReference type="Proteomes" id="UP000283530">
    <property type="component" value="Unassembled WGS sequence"/>
</dbReference>
<keyword evidence="3" id="KW-0675">Receptor</keyword>
<name>A0A3S3QPC0_9MAGN</name>
<dbReference type="OrthoDB" id="688481at2759"/>
<proteinExistence type="predicted"/>
<dbReference type="SUPFAM" id="SSF56112">
    <property type="entry name" value="Protein kinase-like (PK-like)"/>
    <property type="match status" value="1"/>
</dbReference>
<dbReference type="InterPro" id="IPR000719">
    <property type="entry name" value="Prot_kinase_dom"/>
</dbReference>
<dbReference type="AlphaFoldDB" id="A0A3S3QPC0"/>
<organism evidence="3 4">
    <name type="scientific">Cinnamomum micranthum f. kanehirae</name>
    <dbReference type="NCBI Taxonomy" id="337451"/>
    <lineage>
        <taxon>Eukaryota</taxon>
        <taxon>Viridiplantae</taxon>
        <taxon>Streptophyta</taxon>
        <taxon>Embryophyta</taxon>
        <taxon>Tracheophyta</taxon>
        <taxon>Spermatophyta</taxon>
        <taxon>Magnoliopsida</taxon>
        <taxon>Magnoliidae</taxon>
        <taxon>Laurales</taxon>
        <taxon>Lauraceae</taxon>
        <taxon>Cinnamomum</taxon>
    </lineage>
</organism>
<feature type="compositionally biased region" description="Polar residues" evidence="1">
    <location>
        <begin position="128"/>
        <end position="143"/>
    </location>
</feature>
<keyword evidence="3" id="KW-0808">Transferase</keyword>
<dbReference type="PANTHER" id="PTHR27006">
    <property type="entry name" value="PROMASTIGOTE SURFACE ANTIGEN PROTEIN PSA"/>
    <property type="match status" value="1"/>
</dbReference>
<evidence type="ECO:0000259" key="2">
    <source>
        <dbReference type="PROSITE" id="PS50011"/>
    </source>
</evidence>
<dbReference type="InterPro" id="IPR001245">
    <property type="entry name" value="Ser-Thr/Tyr_kinase_cat_dom"/>
</dbReference>
<evidence type="ECO:0000313" key="3">
    <source>
        <dbReference type="EMBL" id="RWR88268.1"/>
    </source>
</evidence>
<accession>A0A3S3QPC0</accession>
<reference evidence="3 4" key="1">
    <citation type="journal article" date="2019" name="Nat. Plants">
        <title>Stout camphor tree genome fills gaps in understanding of flowering plant genome evolution.</title>
        <authorList>
            <person name="Chaw S.M."/>
            <person name="Liu Y.C."/>
            <person name="Wu Y.W."/>
            <person name="Wang H.Y."/>
            <person name="Lin C.I."/>
            <person name="Wu C.S."/>
            <person name="Ke H.M."/>
            <person name="Chang L.Y."/>
            <person name="Hsu C.Y."/>
            <person name="Yang H.T."/>
            <person name="Sudianto E."/>
            <person name="Hsu M.H."/>
            <person name="Wu K.P."/>
            <person name="Wang L.N."/>
            <person name="Leebens-Mack J.H."/>
            <person name="Tsai I.J."/>
        </authorList>
    </citation>
    <scope>NUCLEOTIDE SEQUENCE [LARGE SCALE GENOMIC DNA]</scope>
    <source>
        <strain evidence="4">cv. Chaw 1501</strain>
        <tissue evidence="3">Young leaves</tissue>
    </source>
</reference>
<feature type="domain" description="Protein kinase" evidence="2">
    <location>
        <begin position="1"/>
        <end position="115"/>
    </location>
</feature>
<dbReference type="InterPro" id="IPR011009">
    <property type="entry name" value="Kinase-like_dom_sf"/>
</dbReference>
<sequence length="150" mass="16625">MAPEYAMDGLFSVKSDVFSFGVLLLEILSGKKNSRSYLAENAQSLLAYAWRLWCDGKVMKLIDPILIDSCPMDEVLRFVHIGLLCIQEDATNRPTMSSVVLMLGSKSMTLPHPTEPPLYVGKRKVISEQSSSNAKTSSNNEVTISEVEPR</sequence>
<dbReference type="Pfam" id="PF07714">
    <property type="entry name" value="PK_Tyr_Ser-Thr"/>
    <property type="match status" value="1"/>
</dbReference>
<feature type="region of interest" description="Disordered" evidence="1">
    <location>
        <begin position="128"/>
        <end position="150"/>
    </location>
</feature>